<accession>A0A8F6TYB8</accession>
<dbReference type="RefSeq" id="WP_219003304.1">
    <property type="nucleotide sequence ID" value="NZ_CP079194.1"/>
</dbReference>
<evidence type="ECO:0000313" key="2">
    <source>
        <dbReference type="Proteomes" id="UP000825009"/>
    </source>
</evidence>
<proteinExistence type="predicted"/>
<dbReference type="AlphaFoldDB" id="A0A8F6TYB8"/>
<dbReference type="EMBL" id="CP079194">
    <property type="protein sequence ID" value="QXT40199.1"/>
    <property type="molecule type" value="Genomic_DNA"/>
</dbReference>
<sequence>MPKALLGTRFEDKFSSRQLKAIARYHLGIVKHLFIHIPKNGGLSLRNSRAMRRKMVLADHGVSR</sequence>
<organism evidence="1 2">
    <name type="scientific">Gymnodinialimonas ceratoperidinii</name>
    <dbReference type="NCBI Taxonomy" id="2856823"/>
    <lineage>
        <taxon>Bacteria</taxon>
        <taxon>Pseudomonadati</taxon>
        <taxon>Pseudomonadota</taxon>
        <taxon>Alphaproteobacteria</taxon>
        <taxon>Rhodobacterales</taxon>
        <taxon>Paracoccaceae</taxon>
        <taxon>Gymnodinialimonas</taxon>
    </lineage>
</organism>
<protein>
    <submittedName>
        <fullName evidence="1">Uncharacterized protein</fullName>
    </submittedName>
</protein>
<dbReference type="Proteomes" id="UP000825009">
    <property type="component" value="Chromosome"/>
</dbReference>
<name>A0A8F6TYB8_9RHOB</name>
<evidence type="ECO:0000313" key="1">
    <source>
        <dbReference type="EMBL" id="QXT40199.1"/>
    </source>
</evidence>
<dbReference type="KEGG" id="gce:KYE46_02770"/>
<reference evidence="1 2" key="1">
    <citation type="submission" date="2021-07" db="EMBL/GenBank/DDBJ databases">
        <title>A novel Jannaschia species isolated from marine dinoflagellate Ceratoperidinium margalefii.</title>
        <authorList>
            <person name="Jiang Y."/>
            <person name="Li Z."/>
        </authorList>
    </citation>
    <scope>NUCLEOTIDE SEQUENCE [LARGE SCALE GENOMIC DNA]</scope>
    <source>
        <strain evidence="1 2">J12C1-MA-4</strain>
    </source>
</reference>
<keyword evidence="2" id="KW-1185">Reference proteome</keyword>
<gene>
    <name evidence="1" type="ORF">KYE46_02770</name>
</gene>